<reference evidence="3 4" key="1">
    <citation type="journal article" date="2020" name="Nature">
        <title>Isolation of an archaeon at the prokaryote-eukaryote interface.</title>
        <authorList>
            <person name="Imachi H."/>
            <person name="Nobu M.K."/>
            <person name="Nakahara N."/>
            <person name="Morono Y."/>
            <person name="Ogawara M."/>
            <person name="Takaki Y."/>
            <person name="Takano Y."/>
            <person name="Uematsu K."/>
            <person name="Ikuta T."/>
            <person name="Ito M."/>
            <person name="Matsui Y."/>
            <person name="Miyazaki M."/>
            <person name="Murata K."/>
            <person name="Saito Y."/>
            <person name="Sakai S."/>
            <person name="Song C."/>
            <person name="Tasumi E."/>
            <person name="Yamanaka Y."/>
            <person name="Yamaguchi T."/>
            <person name="Kamagata Y."/>
            <person name="Tamaki H."/>
            <person name="Takai K."/>
        </authorList>
    </citation>
    <scope>NUCLEOTIDE SEQUENCE [LARGE SCALE GENOMIC DNA]</scope>
    <source>
        <strain evidence="3 4">MK-D1</strain>
    </source>
</reference>
<name>A0A5B9DFM8_9ARCH</name>
<dbReference type="PROSITE" id="PS51352">
    <property type="entry name" value="THIOREDOXIN_2"/>
    <property type="match status" value="1"/>
</dbReference>
<dbReference type="PANTHER" id="PTHR42852">
    <property type="entry name" value="THIOL:DISULFIDE INTERCHANGE PROTEIN DSBE"/>
    <property type="match status" value="1"/>
</dbReference>
<feature type="transmembrane region" description="Helical" evidence="1">
    <location>
        <begin position="39"/>
        <end position="60"/>
    </location>
</feature>
<keyword evidence="1" id="KW-1133">Transmembrane helix</keyword>
<accession>A0A5B9DFM8</accession>
<dbReference type="InterPro" id="IPR036249">
    <property type="entry name" value="Thioredoxin-like_sf"/>
</dbReference>
<feature type="domain" description="Thioredoxin" evidence="2">
    <location>
        <begin position="83"/>
        <end position="222"/>
    </location>
</feature>
<dbReference type="KEGG" id="psyt:DSAG12_03354"/>
<dbReference type="InterPro" id="IPR050553">
    <property type="entry name" value="Thioredoxin_ResA/DsbE_sf"/>
</dbReference>
<dbReference type="AlphaFoldDB" id="A0A5B9DFM8"/>
<evidence type="ECO:0000256" key="1">
    <source>
        <dbReference type="SAM" id="Phobius"/>
    </source>
</evidence>
<sequence length="222" mass="24508">MGKSKFQAKARENINKKSTSGSRAKYYDEEINPKKSSGFAIFFIVMIVIAGGVVGIGSLLDNTAEDNSLNPNYSTDTNTYTEDPETGYKTDLDITTIDGTIIHLADYEGKVVIFYFNFIDCPACKQHSPNLQSASELYTSNQLLILSINVKAADSVDAIQEYADEQGFTWKNVKDTDYSLSSRFGSQYVPHTVYFAKDGSVGTTQTGPQTIEEIQTNINNLL</sequence>
<organism evidence="3 4">
    <name type="scientific">Promethearchaeum syntrophicum</name>
    <dbReference type="NCBI Taxonomy" id="2594042"/>
    <lineage>
        <taxon>Archaea</taxon>
        <taxon>Promethearchaeati</taxon>
        <taxon>Promethearchaeota</taxon>
        <taxon>Promethearchaeia</taxon>
        <taxon>Promethearchaeales</taxon>
        <taxon>Promethearchaeaceae</taxon>
        <taxon>Promethearchaeum</taxon>
    </lineage>
</organism>
<reference evidence="3 4" key="2">
    <citation type="journal article" date="2024" name="Int. J. Syst. Evol. Microbiol.">
        <title>Promethearchaeum syntrophicum gen. nov., sp. nov., an anaerobic, obligately syntrophic archaeon, the first isolate of the lineage 'Asgard' archaea, and proposal of the new archaeal phylum Promethearchaeota phyl. nov. and kingdom Promethearchaeati regn. nov.</title>
        <authorList>
            <person name="Imachi H."/>
            <person name="Nobu M.K."/>
            <person name="Kato S."/>
            <person name="Takaki Y."/>
            <person name="Miyazaki M."/>
            <person name="Miyata M."/>
            <person name="Ogawara M."/>
            <person name="Saito Y."/>
            <person name="Sakai S."/>
            <person name="Tahara Y.O."/>
            <person name="Takano Y."/>
            <person name="Tasumi E."/>
            <person name="Uematsu K."/>
            <person name="Yoshimura T."/>
            <person name="Itoh T."/>
            <person name="Ohkuma M."/>
            <person name="Takai K."/>
        </authorList>
    </citation>
    <scope>NUCLEOTIDE SEQUENCE [LARGE SCALE GENOMIC DNA]</scope>
    <source>
        <strain evidence="3 4">MK-D1</strain>
    </source>
</reference>
<dbReference type="CDD" id="cd02966">
    <property type="entry name" value="TlpA_like_family"/>
    <property type="match status" value="1"/>
</dbReference>
<dbReference type="GeneID" id="41331321"/>
<keyword evidence="1" id="KW-0472">Membrane</keyword>
<gene>
    <name evidence="3" type="ORF">DSAG12_03354</name>
</gene>
<evidence type="ECO:0000313" key="4">
    <source>
        <dbReference type="Proteomes" id="UP000321408"/>
    </source>
</evidence>
<dbReference type="InterPro" id="IPR000866">
    <property type="entry name" value="AhpC/TSA"/>
</dbReference>
<dbReference type="SUPFAM" id="SSF52833">
    <property type="entry name" value="Thioredoxin-like"/>
    <property type="match status" value="1"/>
</dbReference>
<keyword evidence="1" id="KW-0812">Transmembrane</keyword>
<dbReference type="InterPro" id="IPR013766">
    <property type="entry name" value="Thioredoxin_domain"/>
</dbReference>
<dbReference type="Pfam" id="PF00578">
    <property type="entry name" value="AhpC-TSA"/>
    <property type="match status" value="1"/>
</dbReference>
<dbReference type="Proteomes" id="UP000321408">
    <property type="component" value="Chromosome"/>
</dbReference>
<evidence type="ECO:0000259" key="2">
    <source>
        <dbReference type="PROSITE" id="PS51352"/>
    </source>
</evidence>
<evidence type="ECO:0000313" key="3">
    <source>
        <dbReference type="EMBL" id="QEE17517.1"/>
    </source>
</evidence>
<dbReference type="PANTHER" id="PTHR42852:SF13">
    <property type="entry name" value="PROTEIN DIPZ"/>
    <property type="match status" value="1"/>
</dbReference>
<dbReference type="RefSeq" id="WP_147664408.1">
    <property type="nucleotide sequence ID" value="NZ_CP042905.2"/>
</dbReference>
<proteinExistence type="predicted"/>
<dbReference type="Gene3D" id="3.40.30.10">
    <property type="entry name" value="Glutaredoxin"/>
    <property type="match status" value="1"/>
</dbReference>
<keyword evidence="4" id="KW-1185">Reference proteome</keyword>
<dbReference type="GO" id="GO:0016209">
    <property type="term" value="F:antioxidant activity"/>
    <property type="evidence" value="ECO:0007669"/>
    <property type="project" value="InterPro"/>
</dbReference>
<protein>
    <submittedName>
        <fullName evidence="3">TlpA family protein disulfide reductase</fullName>
    </submittedName>
</protein>
<dbReference type="EMBL" id="CP042905">
    <property type="protein sequence ID" value="QEE17517.1"/>
    <property type="molecule type" value="Genomic_DNA"/>
</dbReference>
<dbReference type="GO" id="GO:0016491">
    <property type="term" value="F:oxidoreductase activity"/>
    <property type="evidence" value="ECO:0007669"/>
    <property type="project" value="InterPro"/>
</dbReference>